<keyword evidence="2" id="KW-0964">Secreted</keyword>
<comment type="subcellular location">
    <subcellularLocation>
        <location evidence="1">Secreted</location>
    </subcellularLocation>
</comment>
<organism evidence="5 6">
    <name type="scientific">Mycolicibacterium lutetiense</name>
    <dbReference type="NCBI Taxonomy" id="1641992"/>
    <lineage>
        <taxon>Bacteria</taxon>
        <taxon>Bacillati</taxon>
        <taxon>Actinomycetota</taxon>
        <taxon>Actinomycetes</taxon>
        <taxon>Mycobacteriales</taxon>
        <taxon>Mycobacteriaceae</taxon>
        <taxon>Mycolicibacterium</taxon>
    </lineage>
</organism>
<dbReference type="GO" id="GO:0016787">
    <property type="term" value="F:hydrolase activity"/>
    <property type="evidence" value="ECO:0007669"/>
    <property type="project" value="UniProtKB-KW"/>
</dbReference>
<evidence type="ECO:0000313" key="5">
    <source>
        <dbReference type="EMBL" id="MBP2453296.1"/>
    </source>
</evidence>
<evidence type="ECO:0000313" key="6">
    <source>
        <dbReference type="Proteomes" id="UP000694460"/>
    </source>
</evidence>
<keyword evidence="4" id="KW-1133">Transmembrane helix</keyword>
<reference evidence="5 6" key="1">
    <citation type="submission" date="2021-03" db="EMBL/GenBank/DDBJ databases">
        <title>Sequencing the genomes of 1000 actinobacteria strains.</title>
        <authorList>
            <person name="Klenk H.-P."/>
        </authorList>
    </citation>
    <scope>NUCLEOTIDE SEQUENCE [LARGE SCALE GENOMIC DNA]</scope>
    <source>
        <strain evidence="5 6">DSM 46713</strain>
    </source>
</reference>
<keyword evidence="6" id="KW-1185">Reference proteome</keyword>
<protein>
    <submittedName>
        <fullName evidence="5">S-formylglutathione hydrolase FrmB</fullName>
    </submittedName>
</protein>
<evidence type="ECO:0000256" key="2">
    <source>
        <dbReference type="ARBA" id="ARBA00022525"/>
    </source>
</evidence>
<keyword evidence="4" id="KW-0812">Transmembrane</keyword>
<dbReference type="InterPro" id="IPR000801">
    <property type="entry name" value="Esterase-like"/>
</dbReference>
<sequence length="456" mass="48594">MCQLISQISLIHGWFPVVVQLIAALLLGAAVGWRSPRWRSRLLPELVIAAAALAGVTYWYIDSIGVAGNAGPPELWIWIALTALAGGVAIVGWVSARWWRRTTSVAAIGVCALACGLTLNMWVGYFPTMDAMWKQLTSSPLPGQTDRLTVTKMQLAHFRPPSGVLVPVTIDSQASGFSHRGELVYLPPAWFASTPPPRLPAVMMIGSQLNTPADWLRAGNVLGILDGFAAAHGGNAPVFVFVDATGSFTNDTECVNGIRGNAADHLTKDVVPYLISNFGVRSDRDGWGIAGWSMGGTCAVDLTMMHPDMFRSFIDIAGDLRPNAGDKTQTISRLFGGDADAWAAYDPVTIMRRHGPYSDVTAWFEVPHHGGVTHDPMANPEAQDVAATTLCDAARAEAITCSVQTAPGRHDWAFAANAFGVALPWLAGQLDTPGVDKTALPVPTPEPPTNVQAAPS</sequence>
<proteinExistence type="predicted"/>
<dbReference type="Pfam" id="PF00756">
    <property type="entry name" value="Esterase"/>
    <property type="match status" value="1"/>
</dbReference>
<dbReference type="InterPro" id="IPR050583">
    <property type="entry name" value="Mycobacterial_A85_antigen"/>
</dbReference>
<feature type="transmembrane region" description="Helical" evidence="4">
    <location>
        <begin position="106"/>
        <end position="125"/>
    </location>
</feature>
<evidence type="ECO:0000256" key="1">
    <source>
        <dbReference type="ARBA" id="ARBA00004613"/>
    </source>
</evidence>
<dbReference type="Gene3D" id="3.40.50.1820">
    <property type="entry name" value="alpha/beta hydrolase"/>
    <property type="match status" value="1"/>
</dbReference>
<keyword evidence="5" id="KW-0378">Hydrolase</keyword>
<keyword evidence="4" id="KW-0472">Membrane</keyword>
<dbReference type="InterPro" id="IPR029058">
    <property type="entry name" value="AB_hydrolase_fold"/>
</dbReference>
<dbReference type="SUPFAM" id="SSF53474">
    <property type="entry name" value="alpha/beta-Hydrolases"/>
    <property type="match status" value="1"/>
</dbReference>
<name>A0ABS4ZVU1_9MYCO</name>
<dbReference type="EMBL" id="JAGIOP010000002">
    <property type="protein sequence ID" value="MBP2453296.1"/>
    <property type="molecule type" value="Genomic_DNA"/>
</dbReference>
<dbReference type="RefSeq" id="WP_209917999.1">
    <property type="nucleotide sequence ID" value="NZ_JAGIOP010000002.1"/>
</dbReference>
<feature type="transmembrane region" description="Helical" evidence="4">
    <location>
        <begin position="42"/>
        <end position="61"/>
    </location>
</feature>
<dbReference type="PANTHER" id="PTHR48098">
    <property type="entry name" value="ENTEROCHELIN ESTERASE-RELATED"/>
    <property type="match status" value="1"/>
</dbReference>
<feature type="region of interest" description="Disordered" evidence="3">
    <location>
        <begin position="436"/>
        <end position="456"/>
    </location>
</feature>
<feature type="transmembrane region" description="Helical" evidence="4">
    <location>
        <begin position="14"/>
        <end position="33"/>
    </location>
</feature>
<feature type="transmembrane region" description="Helical" evidence="4">
    <location>
        <begin position="76"/>
        <end position="94"/>
    </location>
</feature>
<dbReference type="Proteomes" id="UP000694460">
    <property type="component" value="Unassembled WGS sequence"/>
</dbReference>
<accession>A0ABS4ZVU1</accession>
<evidence type="ECO:0000256" key="4">
    <source>
        <dbReference type="SAM" id="Phobius"/>
    </source>
</evidence>
<gene>
    <name evidence="5" type="ORF">JOF57_003209</name>
</gene>
<comment type="caution">
    <text evidence="5">The sequence shown here is derived from an EMBL/GenBank/DDBJ whole genome shotgun (WGS) entry which is preliminary data.</text>
</comment>
<evidence type="ECO:0000256" key="3">
    <source>
        <dbReference type="SAM" id="MobiDB-lite"/>
    </source>
</evidence>
<dbReference type="PANTHER" id="PTHR48098:SF1">
    <property type="entry name" value="DIACYLGLYCEROL ACYLTRANSFERASE_MYCOLYLTRANSFERASE AG85A"/>
    <property type="match status" value="1"/>
</dbReference>